<dbReference type="OrthoDB" id="4629613at2"/>
<dbReference type="RefSeq" id="WP_139666125.1">
    <property type="nucleotide sequence ID" value="NZ_VDLY02000002.1"/>
</dbReference>
<dbReference type="SUPFAM" id="SSF53955">
    <property type="entry name" value="Lysozyme-like"/>
    <property type="match status" value="1"/>
</dbReference>
<feature type="compositionally biased region" description="Acidic residues" evidence="1">
    <location>
        <begin position="79"/>
        <end position="95"/>
    </location>
</feature>
<feature type="compositionally biased region" description="Basic and acidic residues" evidence="1">
    <location>
        <begin position="96"/>
        <end position="115"/>
    </location>
</feature>
<dbReference type="AlphaFoldDB" id="A0A5N6ANY5"/>
<keyword evidence="2" id="KW-0732">Signal</keyword>
<comment type="caution">
    <text evidence="4">The sequence shown here is derived from an EMBL/GenBank/DDBJ whole genome shotgun (WGS) entry which is preliminary data.</text>
</comment>
<feature type="signal peptide" evidence="2">
    <location>
        <begin position="1"/>
        <end position="39"/>
    </location>
</feature>
<feature type="compositionally biased region" description="Basic and acidic residues" evidence="1">
    <location>
        <begin position="123"/>
        <end position="148"/>
    </location>
</feature>
<dbReference type="Gene3D" id="1.10.530.10">
    <property type="match status" value="1"/>
</dbReference>
<gene>
    <name evidence="4" type="ORF">FH607_003725</name>
</gene>
<name>A0A5N6ANY5_9ACTN</name>
<dbReference type="EMBL" id="VDLY02000002">
    <property type="protein sequence ID" value="KAB8169832.1"/>
    <property type="molecule type" value="Genomic_DNA"/>
</dbReference>
<evidence type="ECO:0000313" key="4">
    <source>
        <dbReference type="EMBL" id="KAB8169832.1"/>
    </source>
</evidence>
<dbReference type="InterPro" id="IPR023346">
    <property type="entry name" value="Lysozyme-like_dom_sf"/>
</dbReference>
<feature type="domain" description="Transglycosylase SLT" evidence="3">
    <location>
        <begin position="203"/>
        <end position="271"/>
    </location>
</feature>
<dbReference type="Pfam" id="PF01464">
    <property type="entry name" value="SLT"/>
    <property type="match status" value="1"/>
</dbReference>
<protein>
    <submittedName>
        <fullName evidence="4">Transglycosylase SLT domain-containing protein</fullName>
    </submittedName>
</protein>
<evidence type="ECO:0000256" key="1">
    <source>
        <dbReference type="SAM" id="MobiDB-lite"/>
    </source>
</evidence>
<dbReference type="Proteomes" id="UP000314251">
    <property type="component" value="Unassembled WGS sequence"/>
</dbReference>
<reference evidence="4" key="1">
    <citation type="submission" date="2019-10" db="EMBL/GenBank/DDBJ databases">
        <title>Nonomuraea sp. nov., isolated from Phyllanthus amarus.</title>
        <authorList>
            <person name="Klykleung N."/>
            <person name="Tanasupawat S."/>
        </authorList>
    </citation>
    <scope>NUCLEOTIDE SEQUENCE [LARGE SCALE GENOMIC DNA]</scope>
    <source>
        <strain evidence="4">3MP-10</strain>
    </source>
</reference>
<dbReference type="InterPro" id="IPR008258">
    <property type="entry name" value="Transglycosylase_SLT_dom_1"/>
</dbReference>
<evidence type="ECO:0000313" key="5">
    <source>
        <dbReference type="Proteomes" id="UP000314251"/>
    </source>
</evidence>
<feature type="compositionally biased region" description="Low complexity" evidence="1">
    <location>
        <begin position="50"/>
        <end position="62"/>
    </location>
</feature>
<accession>A0A5N6ANY5</accession>
<feature type="region of interest" description="Disordered" evidence="1">
    <location>
        <begin position="50"/>
        <end position="148"/>
    </location>
</feature>
<sequence length="276" mass="29214">MTASTHGTFRTMTRPVVMAGIVTVGATALTLPFATTATADDTTQAGITTATADQTTAPAAYTPHGPDGLLGKPTTADNDTNDENADDNADNGADADAERDGDAEEGGKPAEKTQPEDENQAAEDGKPAEGVIDGHADGFDADTGRGEKYHQDGSLVVIPQNEQPKPEPASSEQIDGWIKEALKIMEKEGIPGTYDSIHRNLMRESAGDPLTINLWDTNAEQDIPSKGLLQVIDPTFEQYHVDGTSKNIYDPVANITAACNYAADRYGSMENVDSAY</sequence>
<evidence type="ECO:0000256" key="2">
    <source>
        <dbReference type="SAM" id="SignalP"/>
    </source>
</evidence>
<proteinExistence type="predicted"/>
<organism evidence="4 5">
    <name type="scientific">Streptomyces mimosae</name>
    <dbReference type="NCBI Taxonomy" id="2586635"/>
    <lineage>
        <taxon>Bacteria</taxon>
        <taxon>Bacillati</taxon>
        <taxon>Actinomycetota</taxon>
        <taxon>Actinomycetes</taxon>
        <taxon>Kitasatosporales</taxon>
        <taxon>Streptomycetaceae</taxon>
        <taxon>Streptomyces</taxon>
    </lineage>
</organism>
<evidence type="ECO:0000259" key="3">
    <source>
        <dbReference type="Pfam" id="PF01464"/>
    </source>
</evidence>
<feature type="chain" id="PRO_5024358051" evidence="2">
    <location>
        <begin position="40"/>
        <end position="276"/>
    </location>
</feature>
<keyword evidence="5" id="KW-1185">Reference proteome</keyword>